<reference evidence="2" key="1">
    <citation type="submission" date="2022-12" db="EMBL/GenBank/DDBJ databases">
        <title>Chromosome-level genome assembly of the bean flower thrips Megalurothrips usitatus.</title>
        <authorList>
            <person name="Ma L."/>
            <person name="Liu Q."/>
            <person name="Li H."/>
            <person name="Cai W."/>
        </authorList>
    </citation>
    <scope>NUCLEOTIDE SEQUENCE</scope>
    <source>
        <strain evidence="2">Cailab_2022a</strain>
    </source>
</reference>
<keyword evidence="3" id="KW-1185">Reference proteome</keyword>
<dbReference type="PANTHER" id="PTHR47018:SF4">
    <property type="match status" value="1"/>
</dbReference>
<accession>A0AAV7XX21</accession>
<dbReference type="Proteomes" id="UP001075354">
    <property type="component" value="Chromosome 2"/>
</dbReference>
<dbReference type="AlphaFoldDB" id="A0AAV7XX21"/>
<evidence type="ECO:0000313" key="3">
    <source>
        <dbReference type="Proteomes" id="UP001075354"/>
    </source>
</evidence>
<keyword evidence="1" id="KW-1133">Transmembrane helix</keyword>
<protein>
    <submittedName>
        <fullName evidence="2">Uncharacterized protein</fullName>
    </submittedName>
</protein>
<feature type="transmembrane region" description="Helical" evidence="1">
    <location>
        <begin position="388"/>
        <end position="405"/>
    </location>
</feature>
<sequence length="528" mass="60096">MTQMYQSRLATLMGVKSNELSRAHSTRLQERILQHVPELVAKLSQTENYYLVPNSPALYTVALQDDDFDDTATLFSRFARRIREILDASQCVFTGSSTAEGSFHGTGISILQMRCQLRPGEQIVKHPSLPDFTSSSTRVPELPDFFEIVKPVVLPSRKPQVPVFGHQGEESFVSRLSFLESWKFDEPWLNYVQTEYQNVLAPDELNLSWSAIHASRQKPPDDALPGLSALLPLFPDDSTSPSMICHRLDIGQDITQHVNPGQTPVMCGDQPIYAMCKIVQWNWPDNYGEDKYFIMFGEFRIEQSFLKLIGHAMGGCGWVSIMAASQVVSSETAAQSLLAVHHVKKSRSALAVTAAALFVLLNEAHQEENAAKAFDSWIDERCRDSDTFYYWFLIFNLIITLLRFVKALRLRDYNEYCQTLKAMAPWYFTYDRQNYARWIPVHIRDLERLPEDLPAVYEEFKGGNFVFLETLRLMSAIPYDQTHEHINDAAKVDGRALGLKTQTNSGDGSLRRQQKHGNVHQKLISANF</sequence>
<organism evidence="2 3">
    <name type="scientific">Megalurothrips usitatus</name>
    <name type="common">bean blossom thrips</name>
    <dbReference type="NCBI Taxonomy" id="439358"/>
    <lineage>
        <taxon>Eukaryota</taxon>
        <taxon>Metazoa</taxon>
        <taxon>Ecdysozoa</taxon>
        <taxon>Arthropoda</taxon>
        <taxon>Hexapoda</taxon>
        <taxon>Insecta</taxon>
        <taxon>Pterygota</taxon>
        <taxon>Neoptera</taxon>
        <taxon>Paraneoptera</taxon>
        <taxon>Thysanoptera</taxon>
        <taxon>Terebrantia</taxon>
        <taxon>Thripoidea</taxon>
        <taxon>Thripidae</taxon>
        <taxon>Megalurothrips</taxon>
    </lineage>
</organism>
<name>A0AAV7XX21_9NEOP</name>
<keyword evidence="1" id="KW-0812">Transmembrane</keyword>
<gene>
    <name evidence="2" type="ORF">ONE63_005149</name>
</gene>
<dbReference type="PANTHER" id="PTHR47018">
    <property type="entry name" value="CXC DOMAIN-CONTAINING PROTEIN-RELATED"/>
    <property type="match status" value="1"/>
</dbReference>
<evidence type="ECO:0000313" key="2">
    <source>
        <dbReference type="EMBL" id="KAJ1530222.1"/>
    </source>
</evidence>
<evidence type="ECO:0000256" key="1">
    <source>
        <dbReference type="SAM" id="Phobius"/>
    </source>
</evidence>
<keyword evidence="1" id="KW-0472">Membrane</keyword>
<dbReference type="EMBL" id="JAPTSV010000002">
    <property type="protein sequence ID" value="KAJ1530222.1"/>
    <property type="molecule type" value="Genomic_DNA"/>
</dbReference>
<proteinExistence type="predicted"/>
<comment type="caution">
    <text evidence="2">The sequence shown here is derived from an EMBL/GenBank/DDBJ whole genome shotgun (WGS) entry which is preliminary data.</text>
</comment>